<sequence length="226" mass="24277">MRCTSKWDQFSTRHARFQVAPAKPVTPVIPLQNGYNAGVHLATPRQPSTLAMTPIYNSNVLVSSPGPATPAYYATPGVLYTPMTTTTHVPLVLSAGPELDTPIALLRSGNRHAATRTPIYINSLALALFARFQRSGDLLDLQDAVSKFREAASLPGASASARQSTTFAVALCAYFFVSHDLNDLDEAISKFKQAVAMTPDGHPDLPGYVASLQDAYALQRSCTCHA</sequence>
<dbReference type="EMBL" id="WQMT02000011">
    <property type="protein sequence ID" value="KAG9217517.1"/>
    <property type="molecule type" value="Genomic_DNA"/>
</dbReference>
<organism evidence="1 2">
    <name type="scientific">Pleurotus cornucopiae</name>
    <name type="common">Cornucopia mushroom</name>
    <dbReference type="NCBI Taxonomy" id="5321"/>
    <lineage>
        <taxon>Eukaryota</taxon>
        <taxon>Fungi</taxon>
        <taxon>Dikarya</taxon>
        <taxon>Basidiomycota</taxon>
        <taxon>Agaricomycotina</taxon>
        <taxon>Agaricomycetes</taxon>
        <taxon>Agaricomycetidae</taxon>
        <taxon>Agaricales</taxon>
        <taxon>Pleurotineae</taxon>
        <taxon>Pleurotaceae</taxon>
        <taxon>Pleurotus</taxon>
    </lineage>
</organism>
<evidence type="ECO:0000313" key="2">
    <source>
        <dbReference type="Proteomes" id="UP000824881"/>
    </source>
</evidence>
<dbReference type="Proteomes" id="UP000824881">
    <property type="component" value="Unassembled WGS sequence"/>
</dbReference>
<accession>A0ACB7IGQ6</accession>
<evidence type="ECO:0000313" key="1">
    <source>
        <dbReference type="EMBL" id="KAG9217517.1"/>
    </source>
</evidence>
<gene>
    <name evidence="1" type="ORF">CCMSSC00406_0008629</name>
</gene>
<reference evidence="1 2" key="1">
    <citation type="journal article" date="2021" name="Appl. Environ. Microbiol.">
        <title>Genetic linkage and physical mapping for an oyster mushroom Pleurotus cornucopiae and QTL analysis for the trait cap color.</title>
        <authorList>
            <person name="Zhang Y."/>
            <person name="Gao W."/>
            <person name="Sonnenberg A."/>
            <person name="Chen Q."/>
            <person name="Zhang J."/>
            <person name="Huang C."/>
        </authorList>
    </citation>
    <scope>NUCLEOTIDE SEQUENCE [LARGE SCALE GENOMIC DNA]</scope>
    <source>
        <strain evidence="1">CCMSSC00406</strain>
    </source>
</reference>
<proteinExistence type="predicted"/>
<comment type="caution">
    <text evidence="1">The sequence shown here is derived from an EMBL/GenBank/DDBJ whole genome shotgun (WGS) entry which is preliminary data.</text>
</comment>
<name>A0ACB7IGQ6_PLECO</name>
<keyword evidence="2" id="KW-1185">Reference proteome</keyword>
<protein>
    <submittedName>
        <fullName evidence="1">Uncharacterized protein</fullName>
    </submittedName>
</protein>